<sequence length="101" mass="10688">MTIEWRYTTRPDRGVLSLTGHLGLEAVARCAGAIARVLDRGPDPVILDLTATGPPGHRRHPPTIPVQVDRPPSPFTRPWSVGSAGGAGTCGPASPPRRHEA</sequence>
<comment type="caution">
    <text evidence="2">The sequence shown here is derived from an EMBL/GenBank/DDBJ whole genome shotgun (WGS) entry which is preliminary data.</text>
</comment>
<dbReference type="Proteomes" id="UP000629287">
    <property type="component" value="Unassembled WGS sequence"/>
</dbReference>
<keyword evidence="3" id="KW-1185">Reference proteome</keyword>
<organism evidence="2 3">
    <name type="scientific">Streptomyces stelliscabiei</name>
    <dbReference type="NCBI Taxonomy" id="146820"/>
    <lineage>
        <taxon>Bacteria</taxon>
        <taxon>Bacillati</taxon>
        <taxon>Actinomycetota</taxon>
        <taxon>Actinomycetes</taxon>
        <taxon>Kitasatosporales</taxon>
        <taxon>Streptomycetaceae</taxon>
        <taxon>Streptomyces</taxon>
    </lineage>
</organism>
<evidence type="ECO:0000313" key="2">
    <source>
        <dbReference type="EMBL" id="MBE1594269.1"/>
    </source>
</evidence>
<evidence type="ECO:0000256" key="1">
    <source>
        <dbReference type="SAM" id="MobiDB-lite"/>
    </source>
</evidence>
<reference evidence="2 3" key="1">
    <citation type="submission" date="2020-10" db="EMBL/GenBank/DDBJ databases">
        <title>Sequencing the genomes of 1000 actinobacteria strains.</title>
        <authorList>
            <person name="Klenk H.-P."/>
        </authorList>
    </citation>
    <scope>NUCLEOTIDE SEQUENCE [LARGE SCALE GENOMIC DNA]</scope>
    <source>
        <strain evidence="2 3">DSM 41803</strain>
    </source>
</reference>
<name>A0A8I0P0Z7_9ACTN</name>
<proteinExistence type="predicted"/>
<dbReference type="AlphaFoldDB" id="A0A8I0P0Z7"/>
<protein>
    <submittedName>
        <fullName evidence="2">Uncharacterized protein</fullName>
    </submittedName>
</protein>
<dbReference type="EMBL" id="JADBGF010000001">
    <property type="protein sequence ID" value="MBE1594269.1"/>
    <property type="molecule type" value="Genomic_DNA"/>
</dbReference>
<accession>A0A8I0P0Z7</accession>
<feature type="region of interest" description="Disordered" evidence="1">
    <location>
        <begin position="50"/>
        <end position="101"/>
    </location>
</feature>
<gene>
    <name evidence="2" type="ORF">H4687_000398</name>
</gene>
<evidence type="ECO:0000313" key="3">
    <source>
        <dbReference type="Proteomes" id="UP000629287"/>
    </source>
</evidence>